<dbReference type="PANTHER" id="PTHR30244:SF34">
    <property type="entry name" value="DTDP-4-AMINO-4,6-DIDEOXYGALACTOSE TRANSAMINASE"/>
    <property type="match status" value="1"/>
</dbReference>
<accession>A0A174GPR6</accession>
<comment type="cofactor">
    <cofactor evidence="1">
        <name>pyridoxal 5'-phosphate</name>
        <dbReference type="ChEBI" id="CHEBI:597326"/>
    </cofactor>
</comment>
<dbReference type="EMBL" id="CYZX01000012">
    <property type="protein sequence ID" value="CUO64443.1"/>
    <property type="molecule type" value="Genomic_DNA"/>
</dbReference>
<dbReference type="OrthoDB" id="9810913at2"/>
<dbReference type="InterPro" id="IPR015422">
    <property type="entry name" value="PyrdxlP-dep_Trfase_small"/>
</dbReference>
<evidence type="ECO:0000256" key="2">
    <source>
        <dbReference type="ARBA" id="ARBA00022576"/>
    </source>
</evidence>
<keyword evidence="3 9" id="KW-0808">Transferase</keyword>
<feature type="active site" description="Proton acceptor" evidence="6">
    <location>
        <position position="203"/>
    </location>
</feature>
<dbReference type="PIRSF" id="PIRSF000390">
    <property type="entry name" value="PLP_StrS"/>
    <property type="match status" value="1"/>
</dbReference>
<feature type="modified residue" description="N6-(pyridoxal phosphate)lysine" evidence="7">
    <location>
        <position position="203"/>
    </location>
</feature>
<protein>
    <submittedName>
        <fullName evidence="9">Spore coat polysaccharide biosynthesis protein</fullName>
        <ecNumber evidence="9">2.6.1.87</ecNumber>
    </submittedName>
</protein>
<evidence type="ECO:0000256" key="8">
    <source>
        <dbReference type="RuleBase" id="RU004508"/>
    </source>
</evidence>
<evidence type="ECO:0000313" key="9">
    <source>
        <dbReference type="EMBL" id="CUO64443.1"/>
    </source>
</evidence>
<sequence>MGVELIKEKAKPKINKRIFLSSPHIGKYEKKFIDEAFLTNWIAPLGANVEGFEKELSEYVGIRGGLALSSGTAALHMAVKLLGVTKGDIVFCSSLTFVASCNPIMYEGAEPVFIDSEPESLNMSPVALENAFKYYEELGKLPKAVIVVHLYGQSADMDPIMEICNRYNVPVIEDAAESLGATYKGTQTGTIGKYGIYSFNGNKIITTSGGGMLVSDDTDGLLKAKFWSTQARDKARHYQHSELGYNYRMSNVVAGIGRGQLRVLEDRIKKKKEIYELYKYGFSEIEEIKMAPIRDYGDSNYWLSVVILDETSKIKPIDIILALEEENIESRPVWKPIHLQPYYEEYRFFKHNEDLEISVAEDVFNRGICLPSDTKMTIEEQEYVIEIIKNLFREI</sequence>
<dbReference type="InterPro" id="IPR015421">
    <property type="entry name" value="PyrdxlP-dep_Trfase_major"/>
</dbReference>
<dbReference type="CDD" id="cd00616">
    <property type="entry name" value="AHBA_syn"/>
    <property type="match status" value="1"/>
</dbReference>
<dbReference type="InterPro" id="IPR000653">
    <property type="entry name" value="DegT/StrS_aminotransferase"/>
</dbReference>
<keyword evidence="2 9" id="KW-0032">Aminotransferase</keyword>
<evidence type="ECO:0000256" key="6">
    <source>
        <dbReference type="PIRSR" id="PIRSR000390-1"/>
    </source>
</evidence>
<evidence type="ECO:0000256" key="7">
    <source>
        <dbReference type="PIRSR" id="PIRSR000390-2"/>
    </source>
</evidence>
<dbReference type="Proteomes" id="UP000095594">
    <property type="component" value="Unassembled WGS sequence"/>
</dbReference>
<gene>
    <name evidence="9" type="primary">arnB</name>
    <name evidence="9" type="ORF">ERS852471_01953</name>
</gene>
<dbReference type="AlphaFoldDB" id="A0A174GPR6"/>
<proteinExistence type="inferred from homology"/>
<dbReference type="InterPro" id="IPR015424">
    <property type="entry name" value="PyrdxlP-dep_Trfase"/>
</dbReference>
<dbReference type="GO" id="GO:0030170">
    <property type="term" value="F:pyridoxal phosphate binding"/>
    <property type="evidence" value="ECO:0007669"/>
    <property type="project" value="TreeGrafter"/>
</dbReference>
<dbReference type="SUPFAM" id="SSF53383">
    <property type="entry name" value="PLP-dependent transferases"/>
    <property type="match status" value="1"/>
</dbReference>
<dbReference type="Pfam" id="PF01041">
    <property type="entry name" value="DegT_DnrJ_EryC1"/>
    <property type="match status" value="1"/>
</dbReference>
<evidence type="ECO:0000256" key="1">
    <source>
        <dbReference type="ARBA" id="ARBA00001933"/>
    </source>
</evidence>
<evidence type="ECO:0000313" key="10">
    <source>
        <dbReference type="Proteomes" id="UP000095594"/>
    </source>
</evidence>
<organism evidence="9 10">
    <name type="scientific">Clostridium disporicum</name>
    <dbReference type="NCBI Taxonomy" id="84024"/>
    <lineage>
        <taxon>Bacteria</taxon>
        <taxon>Bacillati</taxon>
        <taxon>Bacillota</taxon>
        <taxon>Clostridia</taxon>
        <taxon>Eubacteriales</taxon>
        <taxon>Clostridiaceae</taxon>
        <taxon>Clostridium</taxon>
    </lineage>
</organism>
<evidence type="ECO:0000256" key="3">
    <source>
        <dbReference type="ARBA" id="ARBA00022679"/>
    </source>
</evidence>
<evidence type="ECO:0000256" key="4">
    <source>
        <dbReference type="ARBA" id="ARBA00022898"/>
    </source>
</evidence>
<dbReference type="Gene3D" id="3.90.1150.10">
    <property type="entry name" value="Aspartate Aminotransferase, domain 1"/>
    <property type="match status" value="1"/>
</dbReference>
<comment type="similarity">
    <text evidence="5 8">Belongs to the DegT/DnrJ/EryC1 family.</text>
</comment>
<name>A0A174GPR6_9CLOT</name>
<keyword evidence="4 7" id="KW-0663">Pyridoxal phosphate</keyword>
<dbReference type="PANTHER" id="PTHR30244">
    <property type="entry name" value="TRANSAMINASE"/>
    <property type="match status" value="1"/>
</dbReference>
<dbReference type="FunFam" id="3.40.640.10:FF:000090">
    <property type="entry name" value="Pyridoxal phosphate-dependent aminotransferase"/>
    <property type="match status" value="1"/>
</dbReference>
<reference evidence="9 10" key="1">
    <citation type="submission" date="2015-09" db="EMBL/GenBank/DDBJ databases">
        <authorList>
            <consortium name="Pathogen Informatics"/>
        </authorList>
    </citation>
    <scope>NUCLEOTIDE SEQUENCE [LARGE SCALE GENOMIC DNA]</scope>
    <source>
        <strain evidence="9 10">2789STDY5834856</strain>
    </source>
</reference>
<dbReference type="GO" id="GO:0099620">
    <property type="term" value="F:UDP-4-amino-4-deoxy-L-arabinose aminotransferase"/>
    <property type="evidence" value="ECO:0007669"/>
    <property type="project" value="UniProtKB-EC"/>
</dbReference>
<dbReference type="EC" id="2.6.1.87" evidence="9"/>
<dbReference type="Gene3D" id="3.40.640.10">
    <property type="entry name" value="Type I PLP-dependent aspartate aminotransferase-like (Major domain)"/>
    <property type="match status" value="1"/>
</dbReference>
<evidence type="ECO:0000256" key="5">
    <source>
        <dbReference type="ARBA" id="ARBA00037999"/>
    </source>
</evidence>
<dbReference type="GO" id="GO:0000271">
    <property type="term" value="P:polysaccharide biosynthetic process"/>
    <property type="evidence" value="ECO:0007669"/>
    <property type="project" value="TreeGrafter"/>
</dbReference>